<dbReference type="AlphaFoldDB" id="A0A167U5J3"/>
<dbReference type="EMBL" id="KV418034">
    <property type="protein sequence ID" value="KZP03612.1"/>
    <property type="molecule type" value="Genomic_DNA"/>
</dbReference>
<reference evidence="1 2" key="1">
    <citation type="journal article" date="2016" name="Mol. Biol. Evol.">
        <title>Comparative Genomics of Early-Diverging Mushroom-Forming Fungi Provides Insights into the Origins of Lignocellulose Decay Capabilities.</title>
        <authorList>
            <person name="Nagy L.G."/>
            <person name="Riley R."/>
            <person name="Tritt A."/>
            <person name="Adam C."/>
            <person name="Daum C."/>
            <person name="Floudas D."/>
            <person name="Sun H."/>
            <person name="Yadav J.S."/>
            <person name="Pangilinan J."/>
            <person name="Larsson K.H."/>
            <person name="Matsuura K."/>
            <person name="Barry K."/>
            <person name="Labutti K."/>
            <person name="Kuo R."/>
            <person name="Ohm R.A."/>
            <person name="Bhattacharya S.S."/>
            <person name="Shirouzu T."/>
            <person name="Yoshinaga Y."/>
            <person name="Martin F.M."/>
            <person name="Grigoriev I.V."/>
            <person name="Hibbett D.S."/>
        </authorList>
    </citation>
    <scope>NUCLEOTIDE SEQUENCE [LARGE SCALE GENOMIC DNA]</scope>
    <source>
        <strain evidence="1 2">CBS 109695</strain>
    </source>
</reference>
<keyword evidence="2" id="KW-1185">Reference proteome</keyword>
<gene>
    <name evidence="1" type="ORF">FIBSPDRAFT_968843</name>
</gene>
<sequence length="78" mass="8816">MKYYAHVSNIDRFKKHTNAHNILPTILIDLYENGRINAKADPIEEKGFRTISDSAFDAAIEEFRSGAPESESDSEAEE</sequence>
<proteinExistence type="predicted"/>
<dbReference type="OrthoDB" id="3268553at2759"/>
<organism evidence="1 2">
    <name type="scientific">Athelia psychrophila</name>
    <dbReference type="NCBI Taxonomy" id="1759441"/>
    <lineage>
        <taxon>Eukaryota</taxon>
        <taxon>Fungi</taxon>
        <taxon>Dikarya</taxon>
        <taxon>Basidiomycota</taxon>
        <taxon>Agaricomycotina</taxon>
        <taxon>Agaricomycetes</taxon>
        <taxon>Agaricomycetidae</taxon>
        <taxon>Atheliales</taxon>
        <taxon>Atheliaceae</taxon>
        <taxon>Athelia</taxon>
    </lineage>
</organism>
<evidence type="ECO:0000313" key="2">
    <source>
        <dbReference type="Proteomes" id="UP000076532"/>
    </source>
</evidence>
<protein>
    <submittedName>
        <fullName evidence="1">Uncharacterized protein</fullName>
    </submittedName>
</protein>
<evidence type="ECO:0000313" key="1">
    <source>
        <dbReference type="EMBL" id="KZP03612.1"/>
    </source>
</evidence>
<dbReference type="Proteomes" id="UP000076532">
    <property type="component" value="Unassembled WGS sequence"/>
</dbReference>
<accession>A0A167U5J3</accession>
<name>A0A167U5J3_9AGAM</name>